<dbReference type="RefSeq" id="WP_172989700.1">
    <property type="nucleotide sequence ID" value="NZ_CP054038.1"/>
</dbReference>
<proteinExistence type="predicted"/>
<evidence type="ECO:0000313" key="1">
    <source>
        <dbReference type="EMBL" id="QKJ19259.1"/>
    </source>
</evidence>
<name>A0A7D4Q7R9_9MICO</name>
<evidence type="ECO:0000313" key="2">
    <source>
        <dbReference type="Proteomes" id="UP000502498"/>
    </source>
</evidence>
<dbReference type="Proteomes" id="UP000502498">
    <property type="component" value="Chromosome"/>
</dbReference>
<dbReference type="EMBL" id="CP054038">
    <property type="protein sequence ID" value="QKJ19259.1"/>
    <property type="molecule type" value="Genomic_DNA"/>
</dbReference>
<organism evidence="1 2">
    <name type="scientific">Microbacterium hominis</name>
    <dbReference type="NCBI Taxonomy" id="162426"/>
    <lineage>
        <taxon>Bacteria</taxon>
        <taxon>Bacillati</taxon>
        <taxon>Actinomycetota</taxon>
        <taxon>Actinomycetes</taxon>
        <taxon>Micrococcales</taxon>
        <taxon>Microbacteriaceae</taxon>
        <taxon>Microbacterium</taxon>
    </lineage>
</organism>
<sequence length="85" mass="9871">MDTTLLAPQRPSGLPDTLRLPSRTARTSFLDRLALHLGLRLLLWSTRTPRLTSDREQHARDFAADHDRARREQRFQREALLAPSR</sequence>
<dbReference type="AlphaFoldDB" id="A0A7D4Q7R9"/>
<protein>
    <submittedName>
        <fullName evidence="1">Uncharacterized protein</fullName>
    </submittedName>
</protein>
<reference evidence="1 2" key="1">
    <citation type="submission" date="2020-05" db="EMBL/GenBank/DDBJ databases">
        <title>Strain PA2F3 complete genome.</title>
        <authorList>
            <person name="Kim Y.-S."/>
            <person name="Kim S.-J."/>
            <person name="Jung H.-k."/>
            <person name="Kim S.-E."/>
            <person name="Kim K.-H."/>
        </authorList>
    </citation>
    <scope>NUCLEOTIDE SEQUENCE [LARGE SCALE GENOMIC DNA]</scope>
    <source>
        <strain evidence="1 2">PA2F3</strain>
    </source>
</reference>
<gene>
    <name evidence="1" type="ORF">HQM25_07685</name>
</gene>
<accession>A0A7D4Q7R9</accession>